<evidence type="ECO:0000313" key="3">
    <source>
        <dbReference type="Proteomes" id="UP000640583"/>
    </source>
</evidence>
<proteinExistence type="predicted"/>
<comment type="caution">
    <text evidence="2">The sequence shown here is derived from an EMBL/GenBank/DDBJ whole genome shotgun (WGS) entry which is preliminary data.</text>
</comment>
<dbReference type="AlphaFoldDB" id="A0A8J7IE96"/>
<keyword evidence="3" id="KW-1185">Reference proteome</keyword>
<organism evidence="2 3">
    <name type="scientific">Halocynthiibacter styelae</name>
    <dbReference type="NCBI Taxonomy" id="2761955"/>
    <lineage>
        <taxon>Bacteria</taxon>
        <taxon>Pseudomonadati</taxon>
        <taxon>Pseudomonadota</taxon>
        <taxon>Alphaproteobacteria</taxon>
        <taxon>Rhodobacterales</taxon>
        <taxon>Paracoccaceae</taxon>
        <taxon>Halocynthiibacter</taxon>
    </lineage>
</organism>
<evidence type="ECO:0000256" key="1">
    <source>
        <dbReference type="SAM" id="Phobius"/>
    </source>
</evidence>
<accession>A0A8J7IE96</accession>
<protein>
    <submittedName>
        <fullName evidence="2">Uncharacterized protein</fullName>
    </submittedName>
</protein>
<keyword evidence="1" id="KW-1133">Transmembrane helix</keyword>
<dbReference type="Proteomes" id="UP000640583">
    <property type="component" value="Unassembled WGS sequence"/>
</dbReference>
<evidence type="ECO:0000313" key="2">
    <source>
        <dbReference type="EMBL" id="MBI1494489.1"/>
    </source>
</evidence>
<sequence>MDWSALFPTLVGGGISLATTVVMFGVAQKIEKNKRTEELKRVQALAAYTGFNKLLKTANFTLSLKRHIDGELQRAKIAGLSTDYRALRVRQMVGASPMIEDVQTTELIFLTGREGVSLLNEIWEIQERARGNHAAMEKFNELRSQHDEFLHSRIEKVELVDSSVAGFSLEGDDAKLAHMKIAAMDSVLDSLIAHLEEDSETIKSVAERFSELARAEFGNYFPSISPEWKD</sequence>
<feature type="transmembrane region" description="Helical" evidence="1">
    <location>
        <begin position="6"/>
        <end position="27"/>
    </location>
</feature>
<dbReference type="EMBL" id="JADCKQ010000009">
    <property type="protein sequence ID" value="MBI1494489.1"/>
    <property type="molecule type" value="Genomic_DNA"/>
</dbReference>
<name>A0A8J7IE96_9RHOB</name>
<dbReference type="RefSeq" id="WP_228849250.1">
    <property type="nucleotide sequence ID" value="NZ_JADCKQ010000009.1"/>
</dbReference>
<keyword evidence="1" id="KW-0812">Transmembrane</keyword>
<gene>
    <name evidence="2" type="ORF">H1D41_12650</name>
</gene>
<reference evidence="2" key="1">
    <citation type="submission" date="2020-10" db="EMBL/GenBank/DDBJ databases">
        <title>Paenihalocynthiibacter styelae gen. nov., sp. nov., isolated from stalked sea squirt Styela clava.</title>
        <authorList>
            <person name="Kim Y.-O."/>
            <person name="Yoon J.-H."/>
        </authorList>
    </citation>
    <scope>NUCLEOTIDE SEQUENCE</scope>
    <source>
        <strain evidence="2">MYP1-1</strain>
    </source>
</reference>
<keyword evidence="1" id="KW-0472">Membrane</keyword>